<proteinExistence type="predicted"/>
<reference evidence="3" key="1">
    <citation type="journal article" date="2019" name="Int. J. Syst. Evol. Microbiol.">
        <title>The Global Catalogue of Microorganisms (GCM) 10K type strain sequencing project: providing services to taxonomists for standard genome sequencing and annotation.</title>
        <authorList>
            <consortium name="The Broad Institute Genomics Platform"/>
            <consortium name="The Broad Institute Genome Sequencing Center for Infectious Disease"/>
            <person name="Wu L."/>
            <person name="Ma J."/>
        </authorList>
    </citation>
    <scope>NUCLEOTIDE SEQUENCE [LARGE SCALE GENOMIC DNA]</scope>
    <source>
        <strain evidence="3">JCM 18532</strain>
    </source>
</reference>
<keyword evidence="1" id="KW-1133">Transmembrane helix</keyword>
<keyword evidence="3" id="KW-1185">Reference proteome</keyword>
<evidence type="ECO:0000313" key="2">
    <source>
        <dbReference type="EMBL" id="GAA4727429.1"/>
    </source>
</evidence>
<keyword evidence="1" id="KW-0472">Membrane</keyword>
<feature type="transmembrane region" description="Helical" evidence="1">
    <location>
        <begin position="28"/>
        <end position="45"/>
    </location>
</feature>
<comment type="caution">
    <text evidence="2">The sequence shown here is derived from an EMBL/GenBank/DDBJ whole genome shotgun (WGS) entry which is preliminary data.</text>
</comment>
<organism evidence="2 3">
    <name type="scientific">Nocardioides endophyticus</name>
    <dbReference type="NCBI Taxonomy" id="1353775"/>
    <lineage>
        <taxon>Bacteria</taxon>
        <taxon>Bacillati</taxon>
        <taxon>Actinomycetota</taxon>
        <taxon>Actinomycetes</taxon>
        <taxon>Propionibacteriales</taxon>
        <taxon>Nocardioidaceae</taxon>
        <taxon>Nocardioides</taxon>
    </lineage>
</organism>
<sequence>MPGAFVGALFGGASPAEAAQFQLVVLADIALAMIVTSIVVTQIAGRTPYLAGNRA</sequence>
<evidence type="ECO:0008006" key="4">
    <source>
        <dbReference type="Google" id="ProtNLM"/>
    </source>
</evidence>
<protein>
    <recommendedName>
        <fullName evidence="4">ABC transporter permease</fullName>
    </recommendedName>
</protein>
<accession>A0ABP8YFV6</accession>
<name>A0ABP8YFV6_9ACTN</name>
<dbReference type="EMBL" id="BAABKN010000005">
    <property type="protein sequence ID" value="GAA4727429.1"/>
    <property type="molecule type" value="Genomic_DNA"/>
</dbReference>
<gene>
    <name evidence="2" type="ORF">GCM10023350_07950</name>
</gene>
<dbReference type="Proteomes" id="UP001499882">
    <property type="component" value="Unassembled WGS sequence"/>
</dbReference>
<dbReference type="Pfam" id="PF03649">
    <property type="entry name" value="UPF0014"/>
    <property type="match status" value="1"/>
</dbReference>
<keyword evidence="1" id="KW-0812">Transmembrane</keyword>
<evidence type="ECO:0000256" key="1">
    <source>
        <dbReference type="SAM" id="Phobius"/>
    </source>
</evidence>
<dbReference type="InterPro" id="IPR005226">
    <property type="entry name" value="UPF0014_fam"/>
</dbReference>
<evidence type="ECO:0000313" key="3">
    <source>
        <dbReference type="Proteomes" id="UP001499882"/>
    </source>
</evidence>